<accession>A4J626</accession>
<organism evidence="2 3">
    <name type="scientific">Desulforamulus reducens (strain ATCC BAA-1160 / DSM 100696 / MI-1)</name>
    <name type="common">Desulfotomaculum reducens</name>
    <dbReference type="NCBI Taxonomy" id="349161"/>
    <lineage>
        <taxon>Bacteria</taxon>
        <taxon>Bacillati</taxon>
        <taxon>Bacillota</taxon>
        <taxon>Clostridia</taxon>
        <taxon>Eubacteriales</taxon>
        <taxon>Peptococcaceae</taxon>
        <taxon>Desulforamulus</taxon>
    </lineage>
</organism>
<evidence type="ECO:0000313" key="2">
    <source>
        <dbReference type="EMBL" id="ABO50529.1"/>
    </source>
</evidence>
<reference evidence="2 3" key="1">
    <citation type="submission" date="2007-03" db="EMBL/GenBank/DDBJ databases">
        <title>Complete sequence of Desulfotomaculum reducens MI-1.</title>
        <authorList>
            <consortium name="US DOE Joint Genome Institute"/>
            <person name="Copeland A."/>
            <person name="Lucas S."/>
            <person name="Lapidus A."/>
            <person name="Barry K."/>
            <person name="Detter J.C."/>
            <person name="Glavina del Rio T."/>
            <person name="Hammon N."/>
            <person name="Israni S."/>
            <person name="Dalin E."/>
            <person name="Tice H."/>
            <person name="Pitluck S."/>
            <person name="Sims D."/>
            <person name="Brettin T."/>
            <person name="Bruce D."/>
            <person name="Han C."/>
            <person name="Tapia R."/>
            <person name="Schmutz J."/>
            <person name="Larimer F."/>
            <person name="Land M."/>
            <person name="Hauser L."/>
            <person name="Kyrpides N."/>
            <person name="Kim E."/>
            <person name="Tebo B.M."/>
            <person name="Richardson P."/>
        </authorList>
    </citation>
    <scope>NUCLEOTIDE SEQUENCE [LARGE SCALE GENOMIC DNA]</scope>
    <source>
        <strain evidence="2 3">MI-1</strain>
    </source>
</reference>
<keyword evidence="1" id="KW-0472">Membrane</keyword>
<feature type="transmembrane region" description="Helical" evidence="1">
    <location>
        <begin position="31"/>
        <end position="58"/>
    </location>
</feature>
<sequence>MKKYKAKKDEEKDNVPVKKSTIRKLFKSIDLYMLCGIMNTIMVGVINCMICGLTLAYTQPVKSPPMWTFCHFALLLFNIFPDIIII</sequence>
<keyword evidence="1" id="KW-1133">Transmembrane helix</keyword>
<proteinExistence type="predicted"/>
<dbReference type="STRING" id="349161.Dred_2012"/>
<dbReference type="EMBL" id="CP000612">
    <property type="protein sequence ID" value="ABO50529.1"/>
    <property type="molecule type" value="Genomic_DNA"/>
</dbReference>
<keyword evidence="3" id="KW-1185">Reference proteome</keyword>
<protein>
    <submittedName>
        <fullName evidence="2">Uncharacterized protein</fullName>
    </submittedName>
</protein>
<gene>
    <name evidence="2" type="ordered locus">Dred_2012</name>
</gene>
<feature type="transmembrane region" description="Helical" evidence="1">
    <location>
        <begin position="64"/>
        <end position="85"/>
    </location>
</feature>
<dbReference type="AlphaFoldDB" id="A4J626"/>
<keyword evidence="1" id="KW-0812">Transmembrane</keyword>
<name>A4J626_DESRM</name>
<evidence type="ECO:0000256" key="1">
    <source>
        <dbReference type="SAM" id="Phobius"/>
    </source>
</evidence>
<dbReference type="RefSeq" id="WP_011878338.1">
    <property type="nucleotide sequence ID" value="NC_009253.1"/>
</dbReference>
<dbReference type="Proteomes" id="UP000001556">
    <property type="component" value="Chromosome"/>
</dbReference>
<dbReference type="KEGG" id="drm:Dred_2012"/>
<evidence type="ECO:0000313" key="3">
    <source>
        <dbReference type="Proteomes" id="UP000001556"/>
    </source>
</evidence>
<dbReference type="HOGENOM" id="CLU_2492813_0_0_9"/>